<evidence type="ECO:0000256" key="5">
    <source>
        <dbReference type="ARBA" id="ARBA00023136"/>
    </source>
</evidence>
<keyword evidence="4 6" id="KW-1133">Transmembrane helix</keyword>
<dbReference type="Proteomes" id="UP000477386">
    <property type="component" value="Unassembled WGS sequence"/>
</dbReference>
<dbReference type="GO" id="GO:0005886">
    <property type="term" value="C:plasma membrane"/>
    <property type="evidence" value="ECO:0007669"/>
    <property type="project" value="UniProtKB-SubCell"/>
</dbReference>
<keyword evidence="8" id="KW-1185">Reference proteome</keyword>
<dbReference type="AlphaFoldDB" id="A0A6M0INF7"/>
<dbReference type="PANTHER" id="PTHR30213:SF1">
    <property type="entry name" value="INNER MEMBRANE PROTEIN YHJD"/>
    <property type="match status" value="1"/>
</dbReference>
<evidence type="ECO:0000256" key="6">
    <source>
        <dbReference type="SAM" id="Phobius"/>
    </source>
</evidence>
<accession>A0A6M0INF7</accession>
<evidence type="ECO:0000313" key="8">
    <source>
        <dbReference type="Proteomes" id="UP000477386"/>
    </source>
</evidence>
<feature type="transmembrane region" description="Helical" evidence="6">
    <location>
        <begin position="246"/>
        <end position="271"/>
    </location>
</feature>
<dbReference type="Pfam" id="PF03631">
    <property type="entry name" value="Virul_fac_BrkB"/>
    <property type="match status" value="1"/>
</dbReference>
<evidence type="ECO:0000256" key="1">
    <source>
        <dbReference type="ARBA" id="ARBA00004651"/>
    </source>
</evidence>
<evidence type="ECO:0000256" key="4">
    <source>
        <dbReference type="ARBA" id="ARBA00022989"/>
    </source>
</evidence>
<organism evidence="7 8">
    <name type="scientific">Spirosoma agri</name>
    <dbReference type="NCBI Taxonomy" id="1987381"/>
    <lineage>
        <taxon>Bacteria</taxon>
        <taxon>Pseudomonadati</taxon>
        <taxon>Bacteroidota</taxon>
        <taxon>Cytophagia</taxon>
        <taxon>Cytophagales</taxon>
        <taxon>Cytophagaceae</taxon>
        <taxon>Spirosoma</taxon>
    </lineage>
</organism>
<keyword evidence="5 6" id="KW-0472">Membrane</keyword>
<feature type="transmembrane region" description="Helical" evidence="6">
    <location>
        <begin position="94"/>
        <end position="115"/>
    </location>
</feature>
<comment type="subcellular location">
    <subcellularLocation>
        <location evidence="1">Cell membrane</location>
        <topology evidence="1">Multi-pass membrane protein</topology>
    </subcellularLocation>
</comment>
<reference evidence="7 8" key="1">
    <citation type="submission" date="2020-02" db="EMBL/GenBank/DDBJ databases">
        <title>Draft genome sequence of two Spirosoma agri KCTC 52727 and Spirosoma terrae KCTC 52035.</title>
        <authorList>
            <person name="Rojas J."/>
            <person name="Ambika Manirajan B."/>
            <person name="Ratering S."/>
            <person name="Suarez C."/>
            <person name="Schnell S."/>
        </authorList>
    </citation>
    <scope>NUCLEOTIDE SEQUENCE [LARGE SCALE GENOMIC DNA]</scope>
    <source>
        <strain evidence="7 8">KCTC 52727</strain>
    </source>
</reference>
<evidence type="ECO:0000313" key="7">
    <source>
        <dbReference type="EMBL" id="NEU69624.1"/>
    </source>
</evidence>
<feature type="transmembrane region" description="Helical" evidence="6">
    <location>
        <begin position="26"/>
        <end position="49"/>
    </location>
</feature>
<sequence>MKKVTTVFRLLKQAFTNLKANDPVRMAGATAFFSFFALPPIVIILSNVLSRLYNDRYQRVSGQFFDELADLFGPKSANQLEDISHRLQQPKADLSLTLLGFVLLLLSSTTLFAILKNSLNQLWNIKHKEGRNLLSTLTDKLIALIIIVVSGFLFSLSLLLEQFLARAGTEFSLSSLTYYHNVVSVGNFLTSVIIRMIWFAILFKFLPDVRIPWRAVWLGALFTSSLFKIGEAILNRLLVHSQLGMLYGTAGAVILLLLFVFYASLIFYYGAAFTRQYTEWTHLAAEPTSRAVAYTIIEDEPLDTDGKE</sequence>
<feature type="transmembrane region" description="Helical" evidence="6">
    <location>
        <begin position="181"/>
        <end position="203"/>
    </location>
</feature>
<dbReference type="PIRSF" id="PIRSF035875">
    <property type="entry name" value="RNase_BN"/>
    <property type="match status" value="1"/>
</dbReference>
<dbReference type="PANTHER" id="PTHR30213">
    <property type="entry name" value="INNER MEMBRANE PROTEIN YHJD"/>
    <property type="match status" value="1"/>
</dbReference>
<feature type="transmembrane region" description="Helical" evidence="6">
    <location>
        <begin position="141"/>
        <end position="160"/>
    </location>
</feature>
<evidence type="ECO:0000256" key="3">
    <source>
        <dbReference type="ARBA" id="ARBA00022692"/>
    </source>
</evidence>
<proteinExistence type="predicted"/>
<keyword evidence="3 6" id="KW-0812">Transmembrane</keyword>
<protein>
    <submittedName>
        <fullName evidence="7">YihY/virulence factor BrkB family protein</fullName>
    </submittedName>
</protein>
<dbReference type="EMBL" id="JAAGNZ010000002">
    <property type="protein sequence ID" value="NEU69624.1"/>
    <property type="molecule type" value="Genomic_DNA"/>
</dbReference>
<comment type="caution">
    <text evidence="7">The sequence shown here is derived from an EMBL/GenBank/DDBJ whole genome shotgun (WGS) entry which is preliminary data.</text>
</comment>
<name>A0A6M0INF7_9BACT</name>
<keyword evidence="2" id="KW-1003">Cell membrane</keyword>
<dbReference type="InterPro" id="IPR017039">
    <property type="entry name" value="Virul_fac_BrkB"/>
</dbReference>
<evidence type="ECO:0000256" key="2">
    <source>
        <dbReference type="ARBA" id="ARBA00022475"/>
    </source>
</evidence>
<gene>
    <name evidence="7" type="ORF">GK091_22275</name>
</gene>